<evidence type="ECO:0000256" key="2">
    <source>
        <dbReference type="ARBA" id="ARBA00022801"/>
    </source>
</evidence>
<proteinExistence type="inferred from homology"/>
<evidence type="ECO:0000256" key="3">
    <source>
        <dbReference type="ARBA" id="ARBA00023277"/>
    </source>
</evidence>
<dbReference type="GO" id="GO:0010411">
    <property type="term" value="P:xyloglucan metabolic process"/>
    <property type="evidence" value="ECO:0007669"/>
    <property type="project" value="TreeGrafter"/>
</dbReference>
<comment type="similarity">
    <text evidence="6">Belongs to the glycosyl hydrolase 74 family.</text>
</comment>
<dbReference type="PANTHER" id="PTHR43739:SF2">
    <property type="entry name" value="OLIGOXYLOGLUCAN-REDUCING END-SPECIFIC XYLOGLUCANASE-RELATED"/>
    <property type="match status" value="1"/>
</dbReference>
<evidence type="ECO:0000256" key="5">
    <source>
        <dbReference type="ARBA" id="ARBA00023326"/>
    </source>
</evidence>
<dbReference type="Gene3D" id="2.130.10.10">
    <property type="entry name" value="YVTN repeat-like/Quinoprotein amine dehydrogenase"/>
    <property type="match status" value="2"/>
</dbReference>
<protein>
    <submittedName>
        <fullName evidence="8">BNR/Asp-box repeat protein</fullName>
    </submittedName>
</protein>
<dbReference type="InterPro" id="IPR052025">
    <property type="entry name" value="Xyloglucanase_GH74"/>
</dbReference>
<evidence type="ECO:0000256" key="6">
    <source>
        <dbReference type="ARBA" id="ARBA00037986"/>
    </source>
</evidence>
<dbReference type="GO" id="GO:0000272">
    <property type="term" value="P:polysaccharide catabolic process"/>
    <property type="evidence" value="ECO:0007669"/>
    <property type="project" value="UniProtKB-KW"/>
</dbReference>
<evidence type="ECO:0000256" key="1">
    <source>
        <dbReference type="ARBA" id="ARBA00022729"/>
    </source>
</evidence>
<name>A0A326UEL1_THEHA</name>
<dbReference type="AlphaFoldDB" id="A0A326UEL1"/>
<keyword evidence="3" id="KW-0119">Carbohydrate metabolism</keyword>
<dbReference type="InterPro" id="IPR002860">
    <property type="entry name" value="BNR_rpt"/>
</dbReference>
<dbReference type="SUPFAM" id="SSF110296">
    <property type="entry name" value="Oligoxyloglucan reducing end-specific cellobiohydrolase"/>
    <property type="match status" value="2"/>
</dbReference>
<keyword evidence="9" id="KW-1185">Reference proteome</keyword>
<evidence type="ECO:0000313" key="9">
    <source>
        <dbReference type="Proteomes" id="UP000248806"/>
    </source>
</evidence>
<dbReference type="Pfam" id="PF02012">
    <property type="entry name" value="BNR"/>
    <property type="match status" value="1"/>
</dbReference>
<dbReference type="CDD" id="cd15482">
    <property type="entry name" value="Sialidase_non-viral"/>
    <property type="match status" value="1"/>
</dbReference>
<reference evidence="8 9" key="1">
    <citation type="submission" date="2018-06" db="EMBL/GenBank/DDBJ databases">
        <title>Genomic Encyclopedia of Archaeal and Bacterial Type Strains, Phase II (KMG-II): from individual species to whole genera.</title>
        <authorList>
            <person name="Goeker M."/>
        </authorList>
    </citation>
    <scope>NUCLEOTIDE SEQUENCE [LARGE SCALE GENOMIC DNA]</scope>
    <source>
        <strain evidence="8 9">ATCC BAA-1881</strain>
    </source>
</reference>
<feature type="chain" id="PRO_5016397000" evidence="7">
    <location>
        <begin position="38"/>
        <end position="749"/>
    </location>
</feature>
<organism evidence="8 9">
    <name type="scientific">Thermosporothrix hazakensis</name>
    <dbReference type="NCBI Taxonomy" id="644383"/>
    <lineage>
        <taxon>Bacteria</taxon>
        <taxon>Bacillati</taxon>
        <taxon>Chloroflexota</taxon>
        <taxon>Ktedonobacteria</taxon>
        <taxon>Ktedonobacterales</taxon>
        <taxon>Thermosporotrichaceae</taxon>
        <taxon>Thermosporothrix</taxon>
    </lineage>
</organism>
<evidence type="ECO:0000256" key="7">
    <source>
        <dbReference type="SAM" id="SignalP"/>
    </source>
</evidence>
<keyword evidence="2" id="KW-0378">Hydrolase</keyword>
<dbReference type="InterPro" id="IPR015943">
    <property type="entry name" value="WD40/YVTN_repeat-like_dom_sf"/>
</dbReference>
<keyword evidence="1 7" id="KW-0732">Signal</keyword>
<sequence length="749" mass="81360">MFSGTVKRKCYSVVSSCLLGVMILSSFFCLFTTSAQATSLKKKPKATTSLYTWKQLKIGGGGFVTGLVIHPKRPDIMYARTDVGGAYRWDANSQSWKQLITSQGVPGASVADYSVESIAVDPGKDQIIYVAVGNEYSPTETDTGRILKSTDRGATWQDISKQRWYMAGNGDNRQGGERLAVDPNNSNILYFGSRNKGLWVSTDGGINWAQVNAIPTGTSGSSTPTGVKWVTFDPASGIRNGATKRLYAGVAGQGVYRSDDAGISWQQILTTTETPYDEALAHDGTLYMTTVGAGSVQKYDPATGNWTTISPNSGEGCYSIALDPFNNQRLFVGSCGMRNDHWWRSTDGGIHWDTLKVSLTAPDIPWISQTDETNWLSTGRIVFDPFVQDKLWFAQGTGVLYATNLSDATTNWVFTSKGIEEMVATDVLAPLSGHPLTLTYDRNGFYHEGLDSYPDRPILNEKFSAGLSGDYSGGDPPFVVVVSSDTRSINPSQSGYSTDGGKTWSLFSGQGNYPDLYGGNIAVSANDTNNIVWLPTNNKKPYVTTDRGATWTQISAFANVQTLHTMIWWGSKKALDSDKVDGGTFYIYSTDNGGEFYRSTDGGHTWVKTAQAPSSTDNDAHVFGQIRAVPGYAGSVWASTVQGGLWYTENAGDTWNPVTGVQQARSFGYGAPLNGSSYPTIYLYGQINDTWGIWRSTDKGANWDLIGQYPLNLADQVNTVNGDMGLPGRVYVGFSGNGFVYGDQQNTTR</sequence>
<keyword evidence="5" id="KW-0624">Polysaccharide degradation</keyword>
<evidence type="ECO:0000256" key="4">
    <source>
        <dbReference type="ARBA" id="ARBA00023295"/>
    </source>
</evidence>
<feature type="signal peptide" evidence="7">
    <location>
        <begin position="1"/>
        <end position="37"/>
    </location>
</feature>
<gene>
    <name evidence="8" type="ORF">EI42_04337</name>
</gene>
<evidence type="ECO:0000313" key="8">
    <source>
        <dbReference type="EMBL" id="PZW25285.1"/>
    </source>
</evidence>
<comment type="caution">
    <text evidence="8">The sequence shown here is derived from an EMBL/GenBank/DDBJ whole genome shotgun (WGS) entry which is preliminary data.</text>
</comment>
<keyword evidence="4" id="KW-0326">Glycosidase</keyword>
<dbReference type="EMBL" id="QKUF01000019">
    <property type="protein sequence ID" value="PZW25285.1"/>
    <property type="molecule type" value="Genomic_DNA"/>
</dbReference>
<dbReference type="PANTHER" id="PTHR43739">
    <property type="entry name" value="XYLOGLUCANASE (EUROFUNG)"/>
    <property type="match status" value="1"/>
</dbReference>
<accession>A0A326UEL1</accession>
<dbReference type="GO" id="GO:0016798">
    <property type="term" value="F:hydrolase activity, acting on glycosyl bonds"/>
    <property type="evidence" value="ECO:0007669"/>
    <property type="project" value="UniProtKB-KW"/>
</dbReference>
<dbReference type="Proteomes" id="UP000248806">
    <property type="component" value="Unassembled WGS sequence"/>
</dbReference>